<protein>
    <submittedName>
        <fullName evidence="1">Putative ovule protein</fullName>
    </submittedName>
</protein>
<accession>A0A0V0GNX6</accession>
<organism evidence="1">
    <name type="scientific">Solanum chacoense</name>
    <name type="common">Chaco potato</name>
    <dbReference type="NCBI Taxonomy" id="4108"/>
    <lineage>
        <taxon>Eukaryota</taxon>
        <taxon>Viridiplantae</taxon>
        <taxon>Streptophyta</taxon>
        <taxon>Embryophyta</taxon>
        <taxon>Tracheophyta</taxon>
        <taxon>Spermatophyta</taxon>
        <taxon>Magnoliopsida</taxon>
        <taxon>eudicotyledons</taxon>
        <taxon>Gunneridae</taxon>
        <taxon>Pentapetalae</taxon>
        <taxon>asterids</taxon>
        <taxon>lamiids</taxon>
        <taxon>Solanales</taxon>
        <taxon>Solanaceae</taxon>
        <taxon>Solanoideae</taxon>
        <taxon>Solaneae</taxon>
        <taxon>Solanum</taxon>
    </lineage>
</organism>
<dbReference type="EMBL" id="GEDG01034124">
    <property type="protein sequence ID" value="JAP09893.1"/>
    <property type="molecule type" value="Transcribed_RNA"/>
</dbReference>
<sequence length="77" mass="9187">MGAAFCCDKHPSFRLQRFFFLTPPFAFWVSHYMPNQSVFLTSIFQFLEYLGLKDFSILFILEPLLNLYWIEKIQLIG</sequence>
<evidence type="ECO:0000313" key="1">
    <source>
        <dbReference type="EMBL" id="JAP09893.1"/>
    </source>
</evidence>
<proteinExistence type="predicted"/>
<reference evidence="1" key="1">
    <citation type="submission" date="2015-12" db="EMBL/GenBank/DDBJ databases">
        <title>Gene expression during late stages of embryo sac development: a critical building block for successful pollen-pistil interactions.</title>
        <authorList>
            <person name="Liu Y."/>
            <person name="Joly V."/>
            <person name="Sabar M."/>
            <person name="Matton D.P."/>
        </authorList>
    </citation>
    <scope>NUCLEOTIDE SEQUENCE</scope>
</reference>
<dbReference type="AlphaFoldDB" id="A0A0V0GNX6"/>
<name>A0A0V0GNX6_SOLCH</name>